<organism evidence="7">
    <name type="scientific">human gut metagenome</name>
    <dbReference type="NCBI Taxonomy" id="408170"/>
    <lineage>
        <taxon>unclassified sequences</taxon>
        <taxon>metagenomes</taxon>
        <taxon>organismal metagenomes</taxon>
    </lineage>
</organism>
<accession>W1X7W3</accession>
<dbReference type="Pfam" id="PF01554">
    <property type="entry name" value="MatE"/>
    <property type="match status" value="1"/>
</dbReference>
<dbReference type="InterPro" id="IPR002528">
    <property type="entry name" value="MATE_fam"/>
</dbReference>
<dbReference type="EMBL" id="AZMM01017766">
    <property type="protein sequence ID" value="ETJ25545.1"/>
    <property type="molecule type" value="Genomic_DNA"/>
</dbReference>
<feature type="non-terminal residue" evidence="7">
    <location>
        <position position="1"/>
    </location>
</feature>
<comment type="caution">
    <text evidence="7">The sequence shown here is derived from an EMBL/GenBank/DDBJ whole genome shotgun (WGS) entry which is preliminary data.</text>
</comment>
<dbReference type="PANTHER" id="PTHR43549">
    <property type="entry name" value="MULTIDRUG RESISTANCE PROTEIN YPNP-RELATED"/>
    <property type="match status" value="1"/>
</dbReference>
<keyword evidence="2" id="KW-0813">Transport</keyword>
<dbReference type="GO" id="GO:0042910">
    <property type="term" value="F:xenobiotic transmembrane transporter activity"/>
    <property type="evidence" value="ECO:0007669"/>
    <property type="project" value="InterPro"/>
</dbReference>
<sequence length="87" mass="9149">KINKIAIPTMLQQSTVSLGLILVQALVNSYGADIVSGYTAATKIDSLAVMPIINLSNAVSTFTAQNAGAKLIDRIKEGYKAALKLTL</sequence>
<dbReference type="GO" id="GO:0005886">
    <property type="term" value="C:plasma membrane"/>
    <property type="evidence" value="ECO:0007669"/>
    <property type="project" value="UniProtKB-SubCell"/>
</dbReference>
<keyword evidence="6" id="KW-0472">Membrane</keyword>
<protein>
    <submittedName>
        <fullName evidence="7">Mate efflux family protein</fullName>
    </submittedName>
</protein>
<dbReference type="GO" id="GO:0015297">
    <property type="term" value="F:antiporter activity"/>
    <property type="evidence" value="ECO:0007669"/>
    <property type="project" value="InterPro"/>
</dbReference>
<gene>
    <name evidence="7" type="ORF">Q604_UNBC17766G0001</name>
</gene>
<evidence type="ECO:0000256" key="5">
    <source>
        <dbReference type="ARBA" id="ARBA00022989"/>
    </source>
</evidence>
<name>W1X7W3_9ZZZZ</name>
<evidence type="ECO:0000256" key="4">
    <source>
        <dbReference type="ARBA" id="ARBA00022692"/>
    </source>
</evidence>
<evidence type="ECO:0000256" key="6">
    <source>
        <dbReference type="ARBA" id="ARBA00023136"/>
    </source>
</evidence>
<reference evidence="7" key="1">
    <citation type="submission" date="2013-12" db="EMBL/GenBank/DDBJ databases">
        <title>A Varibaculum cambriense genome reconstructed from a premature infant gut community with otherwise low bacterial novelty that shifts toward anaerobic metabolism during the third week of life.</title>
        <authorList>
            <person name="Brown C.T."/>
            <person name="Sharon I."/>
            <person name="Thomas B.C."/>
            <person name="Castelle C.J."/>
            <person name="Morowitz M.J."/>
            <person name="Banfield J.F."/>
        </authorList>
    </citation>
    <scope>NUCLEOTIDE SEQUENCE</scope>
</reference>
<feature type="non-terminal residue" evidence="7">
    <location>
        <position position="87"/>
    </location>
</feature>
<evidence type="ECO:0000256" key="2">
    <source>
        <dbReference type="ARBA" id="ARBA00022448"/>
    </source>
</evidence>
<dbReference type="PANTHER" id="PTHR43549:SF3">
    <property type="entry name" value="MULTIDRUG RESISTANCE PROTEIN YPNP-RELATED"/>
    <property type="match status" value="1"/>
</dbReference>
<keyword evidence="4" id="KW-0812">Transmembrane</keyword>
<dbReference type="InterPro" id="IPR052031">
    <property type="entry name" value="Membrane_Transporter-Flippase"/>
</dbReference>
<evidence type="ECO:0000256" key="1">
    <source>
        <dbReference type="ARBA" id="ARBA00004651"/>
    </source>
</evidence>
<keyword evidence="3" id="KW-1003">Cell membrane</keyword>
<dbReference type="AlphaFoldDB" id="W1X7W3"/>
<keyword evidence="5" id="KW-1133">Transmembrane helix</keyword>
<comment type="subcellular location">
    <subcellularLocation>
        <location evidence="1">Cell membrane</location>
        <topology evidence="1">Multi-pass membrane protein</topology>
    </subcellularLocation>
</comment>
<evidence type="ECO:0000313" key="7">
    <source>
        <dbReference type="EMBL" id="ETJ25545.1"/>
    </source>
</evidence>
<proteinExistence type="predicted"/>
<evidence type="ECO:0000256" key="3">
    <source>
        <dbReference type="ARBA" id="ARBA00022475"/>
    </source>
</evidence>